<protein>
    <recommendedName>
        <fullName evidence="2">Fibronectin type-III domain-containing protein</fullName>
    </recommendedName>
</protein>
<feature type="domain" description="Fibronectin type-III" evidence="2">
    <location>
        <begin position="81"/>
        <end position="167"/>
    </location>
</feature>
<dbReference type="PANTHER" id="PTHR47135">
    <property type="entry name" value="FIBRONECTIN TYPE III DOMAIN-CONTAINING PROTEIN 7"/>
    <property type="match status" value="1"/>
</dbReference>
<dbReference type="GeneTree" id="ENSGT00940000157064"/>
<reference evidence="3" key="3">
    <citation type="submission" date="2025-09" db="UniProtKB">
        <authorList>
            <consortium name="Ensembl"/>
        </authorList>
    </citation>
    <scope>IDENTIFICATION</scope>
</reference>
<keyword evidence="4" id="KW-1185">Reference proteome</keyword>
<dbReference type="Gene3D" id="2.60.40.10">
    <property type="entry name" value="Immunoglobulins"/>
    <property type="match status" value="5"/>
</dbReference>
<dbReference type="PROSITE" id="PS50853">
    <property type="entry name" value="FN3"/>
    <property type="match status" value="3"/>
</dbReference>
<dbReference type="OrthoDB" id="8957316at2759"/>
<sequence>CPPTGVSSFMNCIANIALVSWSSAAGAMFYTATLTQEDGSSKSCWSDSVQCGLPNVNCGQNYTVTVTASNLHCNSDPTPCVPTDVGVQIDCSTNQALVSWNMSEGALTYTVTAQSTQGPISSCESTDLKCTLTNLTCGQSYSVQVVAQDDICSSLPSPAIKFDSGRKTVITVYLKVSLPCLKGALNYISTARSLSGHVATCNSNNTNCELENLQCGQTYNAIVVASNENCNSPPSNRVTPCPPQNLVPVLDCSTNTVWVEWEASRGADSYIVQAFGEEEPESVCETSSQSCNLPDLICGFTYNISVIALNSVCNVSESDIKQLKTVPCVPQQVEAQVDCQSGAVAVSWEPSAGSLSYTTVAQGNGGYASTCNSTDTTCLFSNLLCSHDYSITVHERTVLIASIILTCLSVVPCVPQKVTAEIVCSNDTGVVSWEKEDGVSSYEVQAFGPDGHKIKCNSTETSCQLPNLHCGQLYNLTVTAQDGRCDSSHAFLDLNCLTSSSSSSSFCLSVPCKVTYVQASLHCQSNSAAVTWEPASGALSYYAVGVTADSIHQSLCNNTMTYCDLNDLQCGQVYNVSVFSQDESCSNVQSDDAYVLTGKVFF</sequence>
<reference evidence="3" key="1">
    <citation type="submission" date="2021-04" db="EMBL/GenBank/DDBJ databases">
        <authorList>
            <consortium name="Wellcome Sanger Institute Data Sharing"/>
        </authorList>
    </citation>
    <scope>NUCLEOTIDE SEQUENCE [LARGE SCALE GENOMIC DNA]</scope>
</reference>
<name>A0A7N6BGY5_ANATE</name>
<dbReference type="Ensembl" id="ENSATET00000040229.1">
    <property type="protein sequence ID" value="ENSATEP00000062447.1"/>
    <property type="gene ID" value="ENSATEG00000030134.1"/>
</dbReference>
<dbReference type="CDD" id="cd00063">
    <property type="entry name" value="FN3"/>
    <property type="match status" value="3"/>
</dbReference>
<evidence type="ECO:0000313" key="4">
    <source>
        <dbReference type="Proteomes" id="UP000265040"/>
    </source>
</evidence>
<dbReference type="InParanoid" id="A0A7N6BGY5"/>
<dbReference type="PANTHER" id="PTHR47135:SF3">
    <property type="entry name" value="FIBRONECTIN TYPE-III DOMAIN-CONTAINING PROTEIN"/>
    <property type="match status" value="1"/>
</dbReference>
<dbReference type="InterPro" id="IPR013783">
    <property type="entry name" value="Ig-like_fold"/>
</dbReference>
<dbReference type="InterPro" id="IPR003961">
    <property type="entry name" value="FN3_dom"/>
</dbReference>
<feature type="domain" description="Fibronectin type-III" evidence="2">
    <location>
        <begin position="242"/>
        <end position="328"/>
    </location>
</feature>
<organism evidence="3 4">
    <name type="scientific">Anabas testudineus</name>
    <name type="common">Climbing perch</name>
    <name type="synonym">Anthias testudineus</name>
    <dbReference type="NCBI Taxonomy" id="64144"/>
    <lineage>
        <taxon>Eukaryota</taxon>
        <taxon>Metazoa</taxon>
        <taxon>Chordata</taxon>
        <taxon>Craniata</taxon>
        <taxon>Vertebrata</taxon>
        <taxon>Euteleostomi</taxon>
        <taxon>Actinopterygii</taxon>
        <taxon>Neopterygii</taxon>
        <taxon>Teleostei</taxon>
        <taxon>Neoteleostei</taxon>
        <taxon>Acanthomorphata</taxon>
        <taxon>Anabantaria</taxon>
        <taxon>Anabantiformes</taxon>
        <taxon>Anabantoidei</taxon>
        <taxon>Anabantidae</taxon>
        <taxon>Anabas</taxon>
    </lineage>
</organism>
<feature type="signal peptide" evidence="1">
    <location>
        <begin position="1"/>
        <end position="24"/>
    </location>
</feature>
<dbReference type="Pfam" id="PF00041">
    <property type="entry name" value="fn3"/>
    <property type="match status" value="2"/>
</dbReference>
<feature type="chain" id="PRO_5030940865" description="Fibronectin type-III domain-containing protein" evidence="1">
    <location>
        <begin position="25"/>
        <end position="602"/>
    </location>
</feature>
<dbReference type="SMART" id="SM00060">
    <property type="entry name" value="FN3"/>
    <property type="match status" value="6"/>
</dbReference>
<feature type="domain" description="Fibronectin type-III" evidence="2">
    <location>
        <begin position="414"/>
        <end position="501"/>
    </location>
</feature>
<accession>A0A7N6BGY5</accession>
<evidence type="ECO:0000313" key="3">
    <source>
        <dbReference type="Ensembl" id="ENSATEP00000062447.1"/>
    </source>
</evidence>
<proteinExistence type="predicted"/>
<evidence type="ECO:0000256" key="1">
    <source>
        <dbReference type="SAM" id="SignalP"/>
    </source>
</evidence>
<reference evidence="3" key="2">
    <citation type="submission" date="2025-08" db="UniProtKB">
        <authorList>
            <consortium name="Ensembl"/>
        </authorList>
    </citation>
    <scope>IDENTIFICATION</scope>
</reference>
<evidence type="ECO:0000259" key="2">
    <source>
        <dbReference type="PROSITE" id="PS50853"/>
    </source>
</evidence>
<keyword evidence="1" id="KW-0732">Signal</keyword>
<dbReference type="InterPro" id="IPR036116">
    <property type="entry name" value="FN3_sf"/>
</dbReference>
<dbReference type="Proteomes" id="UP000265040">
    <property type="component" value="Chromosome 4"/>
</dbReference>
<dbReference type="AlphaFoldDB" id="A0A7N6BGY5"/>
<dbReference type="SUPFAM" id="SSF49265">
    <property type="entry name" value="Fibronectin type III"/>
    <property type="match status" value="5"/>
</dbReference>